<keyword evidence="2" id="KW-0479">Metal-binding</keyword>
<dbReference type="Pfam" id="PF01327">
    <property type="entry name" value="Pep_deformylase"/>
    <property type="match status" value="1"/>
</dbReference>
<dbReference type="PANTHER" id="PTHR10458">
    <property type="entry name" value="PEPTIDE DEFORMYLASE"/>
    <property type="match status" value="1"/>
</dbReference>
<feature type="active site" evidence="2">
    <location>
        <position position="137"/>
    </location>
</feature>
<dbReference type="PRINTS" id="PR01576">
    <property type="entry name" value="PDEFORMYLASE"/>
</dbReference>
<dbReference type="Proteomes" id="UP000238801">
    <property type="component" value="Unassembled WGS sequence"/>
</dbReference>
<evidence type="ECO:0000313" key="3">
    <source>
        <dbReference type="EMBL" id="PRY93406.1"/>
    </source>
</evidence>
<comment type="similarity">
    <text evidence="1 2">Belongs to the polypeptide deformylase family.</text>
</comment>
<dbReference type="InterPro" id="IPR023635">
    <property type="entry name" value="Peptide_deformylase"/>
</dbReference>
<sequence>MPVRPIVLHPDERLRAVCAPVGAVTGQVRALADDLLETMYDAGGRGLAAPQVGVLRRLFVMDVGWKDGEAAPVVMVDPEVLDLSEARGGTEEACLSIPGEPRRVMRPSEVTMAWTAFGGERVHRRLRGMEARCAQHELDHLDGVLILDR</sequence>
<name>A0A2T0X379_9RHOB</name>
<dbReference type="EC" id="3.5.1.88" evidence="2"/>
<dbReference type="NCBIfam" id="NF001159">
    <property type="entry name" value="PRK00150.1-3"/>
    <property type="match status" value="1"/>
</dbReference>
<dbReference type="InterPro" id="IPR036821">
    <property type="entry name" value="Peptide_deformylase_sf"/>
</dbReference>
<keyword evidence="2" id="KW-0378">Hydrolase</keyword>
<dbReference type="NCBIfam" id="TIGR00079">
    <property type="entry name" value="pept_deformyl"/>
    <property type="match status" value="1"/>
</dbReference>
<dbReference type="RefSeq" id="WP_106161002.1">
    <property type="nucleotide sequence ID" value="NZ_PVTT01000002.1"/>
</dbReference>
<dbReference type="EMBL" id="PVTT01000002">
    <property type="protein sequence ID" value="PRY93406.1"/>
    <property type="molecule type" value="Genomic_DNA"/>
</dbReference>
<dbReference type="PANTHER" id="PTHR10458:SF22">
    <property type="entry name" value="PEPTIDE DEFORMYLASE"/>
    <property type="match status" value="1"/>
</dbReference>
<accession>A0A2T0X379</accession>
<dbReference type="HAMAP" id="MF_00163">
    <property type="entry name" value="Pep_deformylase"/>
    <property type="match status" value="1"/>
</dbReference>
<evidence type="ECO:0000313" key="4">
    <source>
        <dbReference type="Proteomes" id="UP000238801"/>
    </source>
</evidence>
<dbReference type="AlphaFoldDB" id="A0A2T0X379"/>
<feature type="binding site" evidence="2">
    <location>
        <position position="140"/>
    </location>
    <ligand>
        <name>Fe cation</name>
        <dbReference type="ChEBI" id="CHEBI:24875"/>
    </ligand>
</feature>
<dbReference type="OrthoDB" id="9804313at2"/>
<organism evidence="3 4">
    <name type="scientific">Hasllibacter halocynthiae</name>
    <dbReference type="NCBI Taxonomy" id="595589"/>
    <lineage>
        <taxon>Bacteria</taxon>
        <taxon>Pseudomonadati</taxon>
        <taxon>Pseudomonadota</taxon>
        <taxon>Alphaproteobacteria</taxon>
        <taxon>Rhodobacterales</taxon>
        <taxon>Roseobacteraceae</taxon>
        <taxon>Hasllibacter</taxon>
    </lineage>
</organism>
<evidence type="ECO:0000256" key="1">
    <source>
        <dbReference type="ARBA" id="ARBA00010759"/>
    </source>
</evidence>
<keyword evidence="2" id="KW-0408">Iron</keyword>
<dbReference type="CDD" id="cd00487">
    <property type="entry name" value="Pep_deformylase"/>
    <property type="match status" value="1"/>
</dbReference>
<keyword evidence="2" id="KW-0648">Protein biosynthesis</keyword>
<dbReference type="GO" id="GO:0046872">
    <property type="term" value="F:metal ion binding"/>
    <property type="evidence" value="ECO:0007669"/>
    <property type="project" value="UniProtKB-KW"/>
</dbReference>
<comment type="caution">
    <text evidence="3">The sequence shown here is derived from an EMBL/GenBank/DDBJ whole genome shotgun (WGS) entry which is preliminary data.</text>
</comment>
<dbReference type="GO" id="GO:0042586">
    <property type="term" value="F:peptide deformylase activity"/>
    <property type="evidence" value="ECO:0007669"/>
    <property type="project" value="UniProtKB-UniRule"/>
</dbReference>
<keyword evidence="4" id="KW-1185">Reference proteome</keyword>
<reference evidence="3 4" key="1">
    <citation type="submission" date="2018-03" db="EMBL/GenBank/DDBJ databases">
        <title>Genomic Encyclopedia of Archaeal and Bacterial Type Strains, Phase II (KMG-II): from individual species to whole genera.</title>
        <authorList>
            <person name="Goeker M."/>
        </authorList>
    </citation>
    <scope>NUCLEOTIDE SEQUENCE [LARGE SCALE GENOMIC DNA]</scope>
    <source>
        <strain evidence="3 4">DSM 29318</strain>
    </source>
</reference>
<dbReference type="Gene3D" id="3.90.45.10">
    <property type="entry name" value="Peptide deformylase"/>
    <property type="match status" value="1"/>
</dbReference>
<comment type="function">
    <text evidence="2">Removes the formyl group from the N-terminal Met of newly synthesized proteins. Requires at least a dipeptide for an efficient rate of reaction. N-terminal L-methionine is a prerequisite for activity but the enzyme has broad specificity at other positions.</text>
</comment>
<comment type="catalytic activity">
    <reaction evidence="2">
        <text>N-terminal N-formyl-L-methionyl-[peptide] + H2O = N-terminal L-methionyl-[peptide] + formate</text>
        <dbReference type="Rhea" id="RHEA:24420"/>
        <dbReference type="Rhea" id="RHEA-COMP:10639"/>
        <dbReference type="Rhea" id="RHEA-COMP:10640"/>
        <dbReference type="ChEBI" id="CHEBI:15377"/>
        <dbReference type="ChEBI" id="CHEBI:15740"/>
        <dbReference type="ChEBI" id="CHEBI:49298"/>
        <dbReference type="ChEBI" id="CHEBI:64731"/>
        <dbReference type="EC" id="3.5.1.88"/>
    </reaction>
</comment>
<dbReference type="PIRSF" id="PIRSF004749">
    <property type="entry name" value="Pep_def"/>
    <property type="match status" value="1"/>
</dbReference>
<gene>
    <name evidence="2" type="primary">def</name>
    <name evidence="3" type="ORF">BCF33_2274</name>
</gene>
<protein>
    <recommendedName>
        <fullName evidence="2">Peptide deformylase</fullName>
        <shortName evidence="2">PDF</shortName>
        <ecNumber evidence="2">3.5.1.88</ecNumber>
    </recommendedName>
    <alternativeName>
        <fullName evidence="2">Polypeptide deformylase</fullName>
    </alternativeName>
</protein>
<comment type="cofactor">
    <cofactor evidence="2">
        <name>Fe(2+)</name>
        <dbReference type="ChEBI" id="CHEBI:29033"/>
    </cofactor>
    <text evidence="2">Binds 1 Fe(2+) ion.</text>
</comment>
<dbReference type="SUPFAM" id="SSF56420">
    <property type="entry name" value="Peptide deformylase"/>
    <property type="match status" value="1"/>
</dbReference>
<dbReference type="GO" id="GO:0006412">
    <property type="term" value="P:translation"/>
    <property type="evidence" value="ECO:0007669"/>
    <property type="project" value="UniProtKB-UniRule"/>
</dbReference>
<feature type="binding site" evidence="2">
    <location>
        <position position="136"/>
    </location>
    <ligand>
        <name>Fe cation</name>
        <dbReference type="ChEBI" id="CHEBI:24875"/>
    </ligand>
</feature>
<evidence type="ECO:0000256" key="2">
    <source>
        <dbReference type="HAMAP-Rule" id="MF_00163"/>
    </source>
</evidence>
<proteinExistence type="inferred from homology"/>
<feature type="binding site" evidence="2">
    <location>
        <position position="94"/>
    </location>
    <ligand>
        <name>Fe cation</name>
        <dbReference type="ChEBI" id="CHEBI:24875"/>
    </ligand>
</feature>